<proteinExistence type="predicted"/>
<evidence type="ECO:0000313" key="2">
    <source>
        <dbReference type="Proteomes" id="UP000632195"/>
    </source>
</evidence>
<dbReference type="RefSeq" id="WP_188680825.1">
    <property type="nucleotide sequence ID" value="NZ_BMNY01000001.1"/>
</dbReference>
<organism evidence="1 2">
    <name type="scientific">Thermogymnomonas acidicola</name>
    <dbReference type="NCBI Taxonomy" id="399579"/>
    <lineage>
        <taxon>Archaea</taxon>
        <taxon>Methanobacteriati</taxon>
        <taxon>Thermoplasmatota</taxon>
        <taxon>Thermoplasmata</taxon>
        <taxon>Thermoplasmatales</taxon>
        <taxon>Thermogymnomonas</taxon>
    </lineage>
</organism>
<accession>A0AA37BRB1</accession>
<dbReference type="Proteomes" id="UP000632195">
    <property type="component" value="Unassembled WGS sequence"/>
</dbReference>
<reference evidence="1" key="2">
    <citation type="submission" date="2022-09" db="EMBL/GenBank/DDBJ databases">
        <authorList>
            <person name="Sun Q."/>
            <person name="Ohkuma M."/>
        </authorList>
    </citation>
    <scope>NUCLEOTIDE SEQUENCE</scope>
    <source>
        <strain evidence="1">JCM 13583</strain>
    </source>
</reference>
<evidence type="ECO:0000313" key="1">
    <source>
        <dbReference type="EMBL" id="GGM73960.1"/>
    </source>
</evidence>
<sequence length="96" mass="11249">MKIEVGQRFDLEIDREDVEGENPGPIIATWYHMGTPIYVELSVNKSLLRALRDFFRKYGRKSAIVSIARVSRYRYEVTPTVVLLNRQGNDVRQMKF</sequence>
<keyword evidence="2" id="KW-1185">Reference proteome</keyword>
<gene>
    <name evidence="1" type="ORF">GCM10007108_09910</name>
</gene>
<reference evidence="1" key="1">
    <citation type="journal article" date="2014" name="Int. J. Syst. Evol. Microbiol.">
        <title>Complete genome sequence of Corynebacterium casei LMG S-19264T (=DSM 44701T), isolated from a smear-ripened cheese.</title>
        <authorList>
            <consortium name="US DOE Joint Genome Institute (JGI-PGF)"/>
            <person name="Walter F."/>
            <person name="Albersmeier A."/>
            <person name="Kalinowski J."/>
            <person name="Ruckert C."/>
        </authorList>
    </citation>
    <scope>NUCLEOTIDE SEQUENCE</scope>
    <source>
        <strain evidence="1">JCM 13583</strain>
    </source>
</reference>
<comment type="caution">
    <text evidence="1">The sequence shown here is derived from an EMBL/GenBank/DDBJ whole genome shotgun (WGS) entry which is preliminary data.</text>
</comment>
<name>A0AA37BRB1_9ARCH</name>
<protein>
    <submittedName>
        <fullName evidence="1">Uncharacterized protein</fullName>
    </submittedName>
</protein>
<dbReference type="AlphaFoldDB" id="A0AA37BRB1"/>
<dbReference type="EMBL" id="BMNY01000001">
    <property type="protein sequence ID" value="GGM73960.1"/>
    <property type="molecule type" value="Genomic_DNA"/>
</dbReference>